<dbReference type="Pfam" id="PF00385">
    <property type="entry name" value="Chromo"/>
    <property type="match status" value="1"/>
</dbReference>
<evidence type="ECO:0000256" key="1">
    <source>
        <dbReference type="ARBA" id="ARBA00011353"/>
    </source>
</evidence>
<dbReference type="CDD" id="cd00024">
    <property type="entry name" value="CD_CSD"/>
    <property type="match status" value="1"/>
</dbReference>
<dbReference type="EMBL" id="MU853860">
    <property type="protein sequence ID" value="KAK3937226.1"/>
    <property type="molecule type" value="Genomic_DNA"/>
</dbReference>
<organism evidence="3 4">
    <name type="scientific">Diplogelasinospora grovesii</name>
    <dbReference type="NCBI Taxonomy" id="303347"/>
    <lineage>
        <taxon>Eukaryota</taxon>
        <taxon>Fungi</taxon>
        <taxon>Dikarya</taxon>
        <taxon>Ascomycota</taxon>
        <taxon>Pezizomycotina</taxon>
        <taxon>Sordariomycetes</taxon>
        <taxon>Sordariomycetidae</taxon>
        <taxon>Sordariales</taxon>
        <taxon>Diplogelasinosporaceae</taxon>
        <taxon>Diplogelasinospora</taxon>
    </lineage>
</organism>
<reference evidence="4" key="1">
    <citation type="journal article" date="2023" name="Mol. Phylogenet. Evol.">
        <title>Genome-scale phylogeny and comparative genomics of the fungal order Sordariales.</title>
        <authorList>
            <person name="Hensen N."/>
            <person name="Bonometti L."/>
            <person name="Westerberg I."/>
            <person name="Brannstrom I.O."/>
            <person name="Guillou S."/>
            <person name="Cros-Aarteil S."/>
            <person name="Calhoun S."/>
            <person name="Haridas S."/>
            <person name="Kuo A."/>
            <person name="Mondo S."/>
            <person name="Pangilinan J."/>
            <person name="Riley R."/>
            <person name="LaButti K."/>
            <person name="Andreopoulos B."/>
            <person name="Lipzen A."/>
            <person name="Chen C."/>
            <person name="Yan M."/>
            <person name="Daum C."/>
            <person name="Ng V."/>
            <person name="Clum A."/>
            <person name="Steindorff A."/>
            <person name="Ohm R.A."/>
            <person name="Martin F."/>
            <person name="Silar P."/>
            <person name="Natvig D.O."/>
            <person name="Lalanne C."/>
            <person name="Gautier V."/>
            <person name="Ament-Velasquez S.L."/>
            <person name="Kruys A."/>
            <person name="Hutchinson M.I."/>
            <person name="Powell A.J."/>
            <person name="Barry K."/>
            <person name="Miller A.N."/>
            <person name="Grigoriev I.V."/>
            <person name="Debuchy R."/>
            <person name="Gladieux P."/>
            <person name="Hiltunen Thoren M."/>
            <person name="Johannesson H."/>
        </authorList>
    </citation>
    <scope>NUCLEOTIDE SEQUENCE [LARGE SCALE GENOMIC DNA]</scope>
    <source>
        <strain evidence="4">CBS 340.73</strain>
    </source>
</reference>
<sequence>RRTMYLIKWKGFADNTWERLANISIELIAKFKEAYRDFKGNHLGVELLNKRRRRGNIEYYMR</sequence>
<dbReference type="AlphaFoldDB" id="A0AAN6N265"/>
<proteinExistence type="predicted"/>
<dbReference type="SUPFAM" id="SSF54160">
    <property type="entry name" value="Chromo domain-like"/>
    <property type="match status" value="1"/>
</dbReference>
<evidence type="ECO:0000259" key="2">
    <source>
        <dbReference type="PROSITE" id="PS50013"/>
    </source>
</evidence>
<accession>A0AAN6N265</accession>
<name>A0AAN6N265_9PEZI</name>
<dbReference type="PROSITE" id="PS50013">
    <property type="entry name" value="CHROMO_2"/>
    <property type="match status" value="1"/>
</dbReference>
<dbReference type="InterPro" id="IPR000953">
    <property type="entry name" value="Chromo/chromo_shadow_dom"/>
</dbReference>
<dbReference type="InterPro" id="IPR023780">
    <property type="entry name" value="Chromo_domain"/>
</dbReference>
<dbReference type="GO" id="GO:0006338">
    <property type="term" value="P:chromatin remodeling"/>
    <property type="evidence" value="ECO:0007669"/>
    <property type="project" value="UniProtKB-ARBA"/>
</dbReference>
<comment type="subunit">
    <text evidence="1">Component of the NuA4 histone acetyltransferase complex.</text>
</comment>
<feature type="non-terminal residue" evidence="3">
    <location>
        <position position="1"/>
    </location>
</feature>
<feature type="domain" description="Chromo" evidence="2">
    <location>
        <begin position="1"/>
        <end position="50"/>
    </location>
</feature>
<dbReference type="InterPro" id="IPR016197">
    <property type="entry name" value="Chromo-like_dom_sf"/>
</dbReference>
<protein>
    <recommendedName>
        <fullName evidence="2">Chromo domain-containing protein</fullName>
    </recommendedName>
</protein>
<comment type="caution">
    <text evidence="3">The sequence shown here is derived from an EMBL/GenBank/DDBJ whole genome shotgun (WGS) entry which is preliminary data.</text>
</comment>
<dbReference type="Gene3D" id="2.40.50.40">
    <property type="match status" value="1"/>
</dbReference>
<keyword evidence="4" id="KW-1185">Reference proteome</keyword>
<gene>
    <name evidence="3" type="ORF">QBC46DRAFT_267978</name>
</gene>
<evidence type="ECO:0000313" key="3">
    <source>
        <dbReference type="EMBL" id="KAK3937226.1"/>
    </source>
</evidence>
<evidence type="ECO:0000313" key="4">
    <source>
        <dbReference type="Proteomes" id="UP001303473"/>
    </source>
</evidence>
<dbReference type="Proteomes" id="UP001303473">
    <property type="component" value="Unassembled WGS sequence"/>
</dbReference>